<organism evidence="2 3">
    <name type="scientific">Brenthis ino</name>
    <name type="common">lesser marbled fritillary</name>
    <dbReference type="NCBI Taxonomy" id="405034"/>
    <lineage>
        <taxon>Eukaryota</taxon>
        <taxon>Metazoa</taxon>
        <taxon>Ecdysozoa</taxon>
        <taxon>Arthropoda</taxon>
        <taxon>Hexapoda</taxon>
        <taxon>Insecta</taxon>
        <taxon>Pterygota</taxon>
        <taxon>Neoptera</taxon>
        <taxon>Endopterygota</taxon>
        <taxon>Lepidoptera</taxon>
        <taxon>Glossata</taxon>
        <taxon>Ditrysia</taxon>
        <taxon>Papilionoidea</taxon>
        <taxon>Nymphalidae</taxon>
        <taxon>Heliconiinae</taxon>
        <taxon>Argynnini</taxon>
        <taxon>Brenthis</taxon>
    </lineage>
</organism>
<dbReference type="EMBL" id="OV170232">
    <property type="protein sequence ID" value="CAH0717902.1"/>
    <property type="molecule type" value="Genomic_DNA"/>
</dbReference>
<dbReference type="Proteomes" id="UP000838878">
    <property type="component" value="Chromosome 12"/>
</dbReference>
<dbReference type="Gene3D" id="2.40.10.10">
    <property type="entry name" value="Trypsin-like serine proteases"/>
    <property type="match status" value="1"/>
</dbReference>
<dbReference type="InterPro" id="IPR043504">
    <property type="entry name" value="Peptidase_S1_PA_chymotrypsin"/>
</dbReference>
<evidence type="ECO:0000313" key="2">
    <source>
        <dbReference type="EMBL" id="CAH0717902.1"/>
    </source>
</evidence>
<evidence type="ECO:0008006" key="4">
    <source>
        <dbReference type="Google" id="ProtNLM"/>
    </source>
</evidence>
<feature type="signal peptide" evidence="1">
    <location>
        <begin position="1"/>
        <end position="17"/>
    </location>
</feature>
<keyword evidence="1" id="KW-0732">Signal</keyword>
<feature type="chain" id="PRO_5035442726" description="Peptidase S1 domain-containing protein" evidence="1">
    <location>
        <begin position="18"/>
        <end position="81"/>
    </location>
</feature>
<reference evidence="2" key="1">
    <citation type="submission" date="2021-12" db="EMBL/GenBank/DDBJ databases">
        <authorList>
            <person name="Martin H S."/>
        </authorList>
    </citation>
    <scope>NUCLEOTIDE SEQUENCE</scope>
</reference>
<dbReference type="SUPFAM" id="SSF50494">
    <property type="entry name" value="Trypsin-like serine proteases"/>
    <property type="match status" value="1"/>
</dbReference>
<name>A0A8J9UQK6_9NEOP</name>
<accession>A0A8J9UQK6</accession>
<gene>
    <name evidence="2" type="ORF">BINO364_LOCUS4458</name>
</gene>
<evidence type="ECO:0000313" key="3">
    <source>
        <dbReference type="Proteomes" id="UP000838878"/>
    </source>
</evidence>
<dbReference type="InterPro" id="IPR009003">
    <property type="entry name" value="Peptidase_S1_PA"/>
</dbReference>
<keyword evidence="3" id="KW-1185">Reference proteome</keyword>
<dbReference type="OrthoDB" id="7166756at2759"/>
<dbReference type="AlphaFoldDB" id="A0A8J9UQK6"/>
<proteinExistence type="predicted"/>
<feature type="non-terminal residue" evidence="2">
    <location>
        <position position="81"/>
    </location>
</feature>
<evidence type="ECO:0000256" key="1">
    <source>
        <dbReference type="SAM" id="SignalP"/>
    </source>
</evidence>
<protein>
    <recommendedName>
        <fullName evidence="4">Peptidase S1 domain-containing protein</fullName>
    </recommendedName>
</protein>
<sequence length="81" mass="9110">MRYIGFLLFVTFILVQGKLENEDEDTGESDGDDSEERIGAAVTQVLKHPYSAALLKNETYVCSAVILNTYWLLTLSKCFNT</sequence>